<dbReference type="Proteomes" id="UP000228496">
    <property type="component" value="Unassembled WGS sequence"/>
</dbReference>
<protein>
    <submittedName>
        <fullName evidence="1">Uncharacterized protein</fullName>
    </submittedName>
</protein>
<gene>
    <name evidence="1" type="ORF">COV29_02965</name>
</gene>
<evidence type="ECO:0000313" key="2">
    <source>
        <dbReference type="Proteomes" id="UP000228496"/>
    </source>
</evidence>
<reference evidence="1 2" key="1">
    <citation type="submission" date="2017-09" db="EMBL/GenBank/DDBJ databases">
        <title>Depth-based differentiation of microbial function through sediment-hosted aquifers and enrichment of novel symbionts in the deep terrestrial subsurface.</title>
        <authorList>
            <person name="Probst A.J."/>
            <person name="Ladd B."/>
            <person name="Jarett J.K."/>
            <person name="Geller-Mcgrath D.E."/>
            <person name="Sieber C.M."/>
            <person name="Emerson J.B."/>
            <person name="Anantharaman K."/>
            <person name="Thomas B.C."/>
            <person name="Malmstrom R."/>
            <person name="Stieglmeier M."/>
            <person name="Klingl A."/>
            <person name="Woyke T."/>
            <person name="Ryan C.M."/>
            <person name="Banfield J.F."/>
        </authorList>
    </citation>
    <scope>NUCLEOTIDE SEQUENCE [LARGE SCALE GENOMIC DNA]</scope>
    <source>
        <strain evidence="1">CG10_big_fil_rev_8_21_14_0_10_36_16</strain>
    </source>
</reference>
<name>A0A2J0Q700_9BACT</name>
<dbReference type="AlphaFoldDB" id="A0A2J0Q700"/>
<dbReference type="EMBL" id="PCXQ01000005">
    <property type="protein sequence ID" value="PJE50671.1"/>
    <property type="molecule type" value="Genomic_DNA"/>
</dbReference>
<accession>A0A2J0Q700</accession>
<organism evidence="1 2">
    <name type="scientific">Candidatus Yanofskybacteria bacterium CG10_big_fil_rev_8_21_14_0_10_36_16</name>
    <dbReference type="NCBI Taxonomy" id="1975096"/>
    <lineage>
        <taxon>Bacteria</taxon>
        <taxon>Candidatus Yanofskyibacteriota</taxon>
    </lineage>
</organism>
<evidence type="ECO:0000313" key="1">
    <source>
        <dbReference type="EMBL" id="PJE50671.1"/>
    </source>
</evidence>
<proteinExistence type="predicted"/>
<comment type="caution">
    <text evidence="1">The sequence shown here is derived from an EMBL/GenBank/DDBJ whole genome shotgun (WGS) entry which is preliminary data.</text>
</comment>
<sequence length="123" mass="14434">MKKITKTVVTYKCSLCEAEYQKASEAEKCESRILEEKVFKVGDKVENIELRFCAACDITYRFKGKVVKVIGPVASDYEYEAKWLKGAPERLNGHVFQYQVRFECPHCHRTREERYFAPELKKI</sequence>